<dbReference type="WBParaSite" id="PS1159_v2.g2563.t1">
    <property type="protein sequence ID" value="PS1159_v2.g2563.t1"/>
    <property type="gene ID" value="PS1159_v2.g2563"/>
</dbReference>
<name>A0AC35G855_9BILA</name>
<dbReference type="Proteomes" id="UP000887580">
    <property type="component" value="Unplaced"/>
</dbReference>
<accession>A0AC35G855</accession>
<protein>
    <submittedName>
        <fullName evidence="2">Uncharacterized protein</fullName>
    </submittedName>
</protein>
<proteinExistence type="predicted"/>
<reference evidence="2" key="1">
    <citation type="submission" date="2022-11" db="UniProtKB">
        <authorList>
            <consortium name="WormBaseParasite"/>
        </authorList>
    </citation>
    <scope>IDENTIFICATION</scope>
</reference>
<evidence type="ECO:0000313" key="1">
    <source>
        <dbReference type="Proteomes" id="UP000887580"/>
    </source>
</evidence>
<organism evidence="1 2">
    <name type="scientific">Panagrolaimus sp. PS1159</name>
    <dbReference type="NCBI Taxonomy" id="55785"/>
    <lineage>
        <taxon>Eukaryota</taxon>
        <taxon>Metazoa</taxon>
        <taxon>Ecdysozoa</taxon>
        <taxon>Nematoda</taxon>
        <taxon>Chromadorea</taxon>
        <taxon>Rhabditida</taxon>
        <taxon>Tylenchina</taxon>
        <taxon>Panagrolaimomorpha</taxon>
        <taxon>Panagrolaimoidea</taxon>
        <taxon>Panagrolaimidae</taxon>
        <taxon>Panagrolaimus</taxon>
    </lineage>
</organism>
<sequence>MDLDADTVIASWGNPSSSSSSDYPNSQTGLFADTSSSNGGVSVAEFFDQFRATPSYSNRNYNYNYPSYNYADRAPIYGNAGYTSGQVNSVLAVHAYTYNTYICDTRANRYG</sequence>
<evidence type="ECO:0000313" key="2">
    <source>
        <dbReference type="WBParaSite" id="PS1159_v2.g2563.t1"/>
    </source>
</evidence>